<dbReference type="Proteomes" id="UP000318825">
    <property type="component" value="Unassembled WGS sequence"/>
</dbReference>
<dbReference type="EMBL" id="BJNF01000042">
    <property type="protein sequence ID" value="GEC15860.1"/>
    <property type="molecule type" value="Genomic_DNA"/>
</dbReference>
<accession>A0A4Y3WCT5</accession>
<organism evidence="1 2">
    <name type="scientific">Nitrobacter winogradskyi</name>
    <name type="common">Nitrobacter agilis</name>
    <dbReference type="NCBI Taxonomy" id="913"/>
    <lineage>
        <taxon>Bacteria</taxon>
        <taxon>Pseudomonadati</taxon>
        <taxon>Pseudomonadota</taxon>
        <taxon>Alphaproteobacteria</taxon>
        <taxon>Hyphomicrobiales</taxon>
        <taxon>Nitrobacteraceae</taxon>
        <taxon>Nitrobacter</taxon>
    </lineage>
</organism>
<comment type="caution">
    <text evidence="1">The sequence shown here is derived from an EMBL/GenBank/DDBJ whole genome shotgun (WGS) entry which is preliminary data.</text>
</comment>
<evidence type="ECO:0000313" key="1">
    <source>
        <dbReference type="EMBL" id="GEC15860.1"/>
    </source>
</evidence>
<proteinExistence type="predicted"/>
<sequence>MRNGVYVELVRSLYAMCRRASADLDELLGLADQALYVAKNSETGIECNDSLLRTAGRLAA</sequence>
<protein>
    <submittedName>
        <fullName evidence="1">Uncharacterized protein</fullName>
    </submittedName>
</protein>
<reference evidence="1 2" key="1">
    <citation type="submission" date="2019-06" db="EMBL/GenBank/DDBJ databases">
        <title>Whole genome shotgun sequence of Nitrobacter winogradskyi NBRC 14297.</title>
        <authorList>
            <person name="Hosoyama A."/>
            <person name="Uohara A."/>
            <person name="Ohji S."/>
            <person name="Ichikawa N."/>
        </authorList>
    </citation>
    <scope>NUCLEOTIDE SEQUENCE [LARGE SCALE GENOMIC DNA]</scope>
    <source>
        <strain evidence="1 2">NBRC 14297</strain>
    </source>
</reference>
<gene>
    <name evidence="1" type="ORF">NWI01_17520</name>
</gene>
<evidence type="ECO:0000313" key="2">
    <source>
        <dbReference type="Proteomes" id="UP000318825"/>
    </source>
</evidence>
<name>A0A4Y3WCT5_NITWI</name>
<dbReference type="AlphaFoldDB" id="A0A4Y3WCT5"/>